<proteinExistence type="inferred from homology"/>
<reference evidence="9 10" key="1">
    <citation type="submission" date="2018-12" db="EMBL/GenBank/DDBJ databases">
        <title>Complete genome sequence of Haloplanus rallus MBLA0036.</title>
        <authorList>
            <person name="Nam Y.-d."/>
            <person name="Kang J."/>
            <person name="Chung W.-H."/>
            <person name="Park Y.S."/>
        </authorList>
    </citation>
    <scope>NUCLEOTIDE SEQUENCE [LARGE SCALE GENOMIC DNA]</scope>
    <source>
        <strain evidence="9 10">MBLA0036</strain>
    </source>
</reference>
<dbReference type="PROSITE" id="PS50928">
    <property type="entry name" value="ABC_TM1"/>
    <property type="match status" value="1"/>
</dbReference>
<dbReference type="PANTHER" id="PTHR30151">
    <property type="entry name" value="ALKANE SULFONATE ABC TRANSPORTER-RELATED, MEMBRANE SUBUNIT"/>
    <property type="match status" value="1"/>
</dbReference>
<feature type="transmembrane region" description="Helical" evidence="7">
    <location>
        <begin position="81"/>
        <end position="104"/>
    </location>
</feature>
<dbReference type="PANTHER" id="PTHR30151:SF38">
    <property type="entry name" value="ALIPHATIC SULFONATES TRANSPORT PERMEASE PROTEIN SSUC-RELATED"/>
    <property type="match status" value="1"/>
</dbReference>
<evidence type="ECO:0000256" key="2">
    <source>
        <dbReference type="ARBA" id="ARBA00022448"/>
    </source>
</evidence>
<feature type="transmembrane region" description="Helical" evidence="7">
    <location>
        <begin position="124"/>
        <end position="150"/>
    </location>
</feature>
<evidence type="ECO:0000313" key="10">
    <source>
        <dbReference type="Proteomes" id="UP000428325"/>
    </source>
</evidence>
<dbReference type="Gene3D" id="1.10.3720.10">
    <property type="entry name" value="MetI-like"/>
    <property type="match status" value="1"/>
</dbReference>
<keyword evidence="4 7" id="KW-0812">Transmembrane</keyword>
<dbReference type="Pfam" id="PF00528">
    <property type="entry name" value="BPD_transp_1"/>
    <property type="match status" value="1"/>
</dbReference>
<dbReference type="GO" id="GO:0055085">
    <property type="term" value="P:transmembrane transport"/>
    <property type="evidence" value="ECO:0007669"/>
    <property type="project" value="InterPro"/>
</dbReference>
<evidence type="ECO:0000259" key="8">
    <source>
        <dbReference type="PROSITE" id="PS50928"/>
    </source>
</evidence>
<evidence type="ECO:0000256" key="7">
    <source>
        <dbReference type="RuleBase" id="RU363032"/>
    </source>
</evidence>
<gene>
    <name evidence="9" type="ORF">EI982_03815</name>
</gene>
<keyword evidence="2 7" id="KW-0813">Transport</keyword>
<dbReference type="GO" id="GO:0005886">
    <property type="term" value="C:plasma membrane"/>
    <property type="evidence" value="ECO:0007669"/>
    <property type="project" value="UniProtKB-SubCell"/>
</dbReference>
<keyword evidence="5 7" id="KW-1133">Transmembrane helix</keyword>
<evidence type="ECO:0000256" key="4">
    <source>
        <dbReference type="ARBA" id="ARBA00022692"/>
    </source>
</evidence>
<name>A0A6B9F163_9EURY</name>
<keyword evidence="3" id="KW-1003">Cell membrane</keyword>
<evidence type="ECO:0000256" key="1">
    <source>
        <dbReference type="ARBA" id="ARBA00004651"/>
    </source>
</evidence>
<protein>
    <submittedName>
        <fullName evidence="9">ABC transporter permease</fullName>
    </submittedName>
</protein>
<evidence type="ECO:0000256" key="6">
    <source>
        <dbReference type="ARBA" id="ARBA00023136"/>
    </source>
</evidence>
<dbReference type="CDD" id="cd06261">
    <property type="entry name" value="TM_PBP2"/>
    <property type="match status" value="1"/>
</dbReference>
<feature type="transmembrane region" description="Helical" evidence="7">
    <location>
        <begin position="192"/>
        <end position="219"/>
    </location>
</feature>
<dbReference type="SUPFAM" id="SSF161098">
    <property type="entry name" value="MetI-like"/>
    <property type="match status" value="1"/>
</dbReference>
<dbReference type="AlphaFoldDB" id="A0A6B9F163"/>
<dbReference type="GeneID" id="43368630"/>
<organism evidence="9 10">
    <name type="scientific">Haloplanus rallus</name>
    <dbReference type="NCBI Taxonomy" id="1816183"/>
    <lineage>
        <taxon>Archaea</taxon>
        <taxon>Methanobacteriati</taxon>
        <taxon>Methanobacteriota</taxon>
        <taxon>Stenosarchaea group</taxon>
        <taxon>Halobacteria</taxon>
        <taxon>Halobacteriales</taxon>
        <taxon>Haloferacaceae</taxon>
        <taxon>Haloplanus</taxon>
    </lineage>
</organism>
<feature type="transmembrane region" description="Helical" evidence="7">
    <location>
        <begin position="239"/>
        <end position="258"/>
    </location>
</feature>
<comment type="subcellular location">
    <subcellularLocation>
        <location evidence="1 7">Cell membrane</location>
        <topology evidence="1 7">Multi-pass membrane protein</topology>
    </subcellularLocation>
</comment>
<feature type="domain" description="ABC transmembrane type-1" evidence="8">
    <location>
        <begin position="77"/>
        <end position="257"/>
    </location>
</feature>
<evidence type="ECO:0000313" key="9">
    <source>
        <dbReference type="EMBL" id="QGX93966.1"/>
    </source>
</evidence>
<dbReference type="RefSeq" id="WP_157688203.1">
    <property type="nucleotide sequence ID" value="NZ_CP034345.1"/>
</dbReference>
<dbReference type="Proteomes" id="UP000428325">
    <property type="component" value="Chromosome"/>
</dbReference>
<dbReference type="OrthoDB" id="50379at2157"/>
<evidence type="ECO:0000256" key="3">
    <source>
        <dbReference type="ARBA" id="ARBA00022475"/>
    </source>
</evidence>
<evidence type="ECO:0000256" key="5">
    <source>
        <dbReference type="ARBA" id="ARBA00022989"/>
    </source>
</evidence>
<keyword evidence="10" id="KW-1185">Reference proteome</keyword>
<dbReference type="InterPro" id="IPR000515">
    <property type="entry name" value="MetI-like"/>
</dbReference>
<dbReference type="InterPro" id="IPR035906">
    <property type="entry name" value="MetI-like_sf"/>
</dbReference>
<comment type="similarity">
    <text evidence="7">Belongs to the binding-protein-dependent transport system permease family.</text>
</comment>
<feature type="transmembrane region" description="Helical" evidence="7">
    <location>
        <begin position="41"/>
        <end position="61"/>
    </location>
</feature>
<sequence length="281" mass="31104">MSGPEPNRDSVGRPPGWLRALTARWSTVATRGLSALVLLGLWWFVALFFEPIVFPGPWPVLLETGHIIRNERFVFHLSRTLFRVVGAFVVALLLSSCIGILMGVDETAERFFETFVLVGLTVPALAVSIIVLLVMGFTEVAGIVAIVIVITPPMTENVWEGTKNLDAELIKMGQVFGATRRMMLRDVVLPQLAPYLLAATRFGLGIGWKIAVIVEWIGLGNGIGQKLRDSFDLFSLTGVMAWTLSFVLVMAGLEFLLIKRIEAHLTRWQPDEMNQTSLLQS</sequence>
<dbReference type="EMBL" id="CP034345">
    <property type="protein sequence ID" value="QGX93966.1"/>
    <property type="molecule type" value="Genomic_DNA"/>
</dbReference>
<dbReference type="KEGG" id="hra:EI982_03815"/>
<keyword evidence="6 7" id="KW-0472">Membrane</keyword>
<accession>A0A6B9F163</accession>